<keyword evidence="2" id="KW-1185">Reference proteome</keyword>
<protein>
    <submittedName>
        <fullName evidence="1">Uncharacterized protein</fullName>
    </submittedName>
</protein>
<proteinExistence type="predicted"/>
<comment type="caution">
    <text evidence="1">The sequence shown here is derived from an EMBL/GenBank/DDBJ whole genome shotgun (WGS) entry which is preliminary data.</text>
</comment>
<gene>
    <name evidence="1" type="ORF">FHR32_003443</name>
</gene>
<evidence type="ECO:0000313" key="1">
    <source>
        <dbReference type="EMBL" id="MBB4939138.1"/>
    </source>
</evidence>
<dbReference type="Proteomes" id="UP000534286">
    <property type="component" value="Unassembled WGS sequence"/>
</dbReference>
<sequence>MSTYQVITELQLLLACWAGSCPTCRRALPRHAQPVPT</sequence>
<dbReference type="AlphaFoldDB" id="A0A7W7RVR0"/>
<dbReference type="EMBL" id="JACHJU010000001">
    <property type="protein sequence ID" value="MBB4939138.1"/>
    <property type="molecule type" value="Genomic_DNA"/>
</dbReference>
<evidence type="ECO:0000313" key="2">
    <source>
        <dbReference type="Proteomes" id="UP000534286"/>
    </source>
</evidence>
<organism evidence="1 2">
    <name type="scientific">Streptosporangium album</name>
    <dbReference type="NCBI Taxonomy" id="47479"/>
    <lineage>
        <taxon>Bacteria</taxon>
        <taxon>Bacillati</taxon>
        <taxon>Actinomycetota</taxon>
        <taxon>Actinomycetes</taxon>
        <taxon>Streptosporangiales</taxon>
        <taxon>Streptosporangiaceae</taxon>
        <taxon>Streptosporangium</taxon>
    </lineage>
</organism>
<name>A0A7W7RVR0_9ACTN</name>
<accession>A0A7W7RVR0</accession>
<reference evidence="1 2" key="1">
    <citation type="submission" date="2020-08" db="EMBL/GenBank/DDBJ databases">
        <title>Sequencing the genomes of 1000 actinobacteria strains.</title>
        <authorList>
            <person name="Klenk H.-P."/>
        </authorList>
    </citation>
    <scope>NUCLEOTIDE SEQUENCE [LARGE SCALE GENOMIC DNA]</scope>
    <source>
        <strain evidence="1 2">DSM 43023</strain>
    </source>
</reference>